<protein>
    <recommendedName>
        <fullName evidence="4">2-oxoisovalerate dehydrogenase subunit alpha</fullName>
        <ecNumber evidence="4">1.2.4.4</ecNumber>
    </recommendedName>
    <alternativeName>
        <fullName evidence="4">Branched-chain alpha-keto acid dehydrogenase E1 component alpha chain</fullName>
    </alternativeName>
</protein>
<gene>
    <name evidence="7" type="primary">pdhA</name>
    <name evidence="7" type="ORF">GCM10025869_11690</name>
</gene>
<evidence type="ECO:0000256" key="5">
    <source>
        <dbReference type="SAM" id="MobiDB-lite"/>
    </source>
</evidence>
<comment type="cofactor">
    <cofactor evidence="1 4">
        <name>thiamine diphosphate</name>
        <dbReference type="ChEBI" id="CHEBI:58937"/>
    </cofactor>
</comment>
<keyword evidence="2 4" id="KW-0560">Oxidoreductase</keyword>
<evidence type="ECO:0000256" key="1">
    <source>
        <dbReference type="ARBA" id="ARBA00001964"/>
    </source>
</evidence>
<proteinExistence type="inferred from homology"/>
<feature type="compositionally biased region" description="Basic and acidic residues" evidence="5">
    <location>
        <begin position="372"/>
        <end position="398"/>
    </location>
</feature>
<feature type="region of interest" description="Disordered" evidence="5">
    <location>
        <begin position="372"/>
        <end position="421"/>
    </location>
</feature>
<dbReference type="EC" id="1.2.4.4" evidence="4"/>
<dbReference type="Gene3D" id="3.40.50.970">
    <property type="match status" value="1"/>
</dbReference>
<feature type="compositionally biased region" description="Basic residues" evidence="5">
    <location>
        <begin position="400"/>
        <end position="409"/>
    </location>
</feature>
<name>A0ABQ6JV60_9MICO</name>
<dbReference type="RefSeq" id="WP_284298506.1">
    <property type="nucleotide sequence ID" value="NZ_BSVA01000001.1"/>
</dbReference>
<comment type="caution">
    <text evidence="7">The sequence shown here is derived from an EMBL/GenBank/DDBJ whole genome shotgun (WGS) entry which is preliminary data.</text>
</comment>
<dbReference type="InterPro" id="IPR001017">
    <property type="entry name" value="DH_E1"/>
</dbReference>
<organism evidence="7 8">
    <name type="scientific">Homoserinibacter gongjuensis</name>
    <dbReference type="NCBI Taxonomy" id="1162968"/>
    <lineage>
        <taxon>Bacteria</taxon>
        <taxon>Bacillati</taxon>
        <taxon>Actinomycetota</taxon>
        <taxon>Actinomycetes</taxon>
        <taxon>Micrococcales</taxon>
        <taxon>Microbacteriaceae</taxon>
        <taxon>Homoserinibacter</taxon>
    </lineage>
</organism>
<dbReference type="Proteomes" id="UP001157069">
    <property type="component" value="Unassembled WGS sequence"/>
</dbReference>
<dbReference type="PANTHER" id="PTHR43380:SF1">
    <property type="entry name" value="2-OXOISOVALERATE DEHYDROGENASE SUBUNIT ALPHA, MITOCHONDRIAL"/>
    <property type="match status" value="1"/>
</dbReference>
<keyword evidence="8" id="KW-1185">Reference proteome</keyword>
<dbReference type="InterPro" id="IPR050771">
    <property type="entry name" value="Alpha-ketoacid_DH_E1_comp"/>
</dbReference>
<reference evidence="8" key="1">
    <citation type="journal article" date="2019" name="Int. J. Syst. Evol. Microbiol.">
        <title>The Global Catalogue of Microorganisms (GCM) 10K type strain sequencing project: providing services to taxonomists for standard genome sequencing and annotation.</title>
        <authorList>
            <consortium name="The Broad Institute Genomics Platform"/>
            <consortium name="The Broad Institute Genome Sequencing Center for Infectious Disease"/>
            <person name="Wu L."/>
            <person name="Ma J."/>
        </authorList>
    </citation>
    <scope>NUCLEOTIDE SEQUENCE [LARGE SCALE GENOMIC DNA]</scope>
    <source>
        <strain evidence="8">NBRC 108755</strain>
    </source>
</reference>
<comment type="similarity">
    <text evidence="4">Belongs to the BCKDHA family.</text>
</comment>
<dbReference type="Pfam" id="PF00676">
    <property type="entry name" value="E1_dh"/>
    <property type="match status" value="1"/>
</dbReference>
<accession>A0ABQ6JV60</accession>
<comment type="catalytic activity">
    <reaction evidence="4">
        <text>N(6)-[(R)-lipoyl]-L-lysyl-[protein] + 3-methyl-2-oxobutanoate + H(+) = N(6)-[(R)-S(8)-2-methylpropanoyldihydrolipoyl]-L-lysyl-[protein] + CO2</text>
        <dbReference type="Rhea" id="RHEA:13457"/>
        <dbReference type="Rhea" id="RHEA-COMP:10474"/>
        <dbReference type="Rhea" id="RHEA-COMP:10497"/>
        <dbReference type="ChEBI" id="CHEBI:11851"/>
        <dbReference type="ChEBI" id="CHEBI:15378"/>
        <dbReference type="ChEBI" id="CHEBI:16526"/>
        <dbReference type="ChEBI" id="CHEBI:83099"/>
        <dbReference type="ChEBI" id="CHEBI:83142"/>
        <dbReference type="EC" id="1.2.4.4"/>
    </reaction>
</comment>
<evidence type="ECO:0000256" key="3">
    <source>
        <dbReference type="ARBA" id="ARBA00023052"/>
    </source>
</evidence>
<dbReference type="CDD" id="cd02000">
    <property type="entry name" value="TPP_E1_PDC_ADC_BCADC"/>
    <property type="match status" value="1"/>
</dbReference>
<comment type="function">
    <text evidence="4">The branched-chain alpha-keto dehydrogenase complex catalyzes the overall conversion of alpha-keto acids to acyl-CoA and CO(2). It contains multiple copies of three enzymatic components: branched-chain alpha-keto acid decarboxylase (E1), lipoamide acyltransferase (E2) and lipoamide dehydrogenase (E3).</text>
</comment>
<evidence type="ECO:0000313" key="8">
    <source>
        <dbReference type="Proteomes" id="UP001157069"/>
    </source>
</evidence>
<keyword evidence="7" id="KW-0670">Pyruvate</keyword>
<evidence type="ECO:0000259" key="6">
    <source>
        <dbReference type="Pfam" id="PF00676"/>
    </source>
</evidence>
<feature type="domain" description="Dehydrogenase E1 component" evidence="6">
    <location>
        <begin position="43"/>
        <end position="308"/>
    </location>
</feature>
<dbReference type="EMBL" id="BSVA01000001">
    <property type="protein sequence ID" value="GMA90640.1"/>
    <property type="molecule type" value="Genomic_DNA"/>
</dbReference>
<dbReference type="SUPFAM" id="SSF52518">
    <property type="entry name" value="Thiamin diphosphate-binding fold (THDP-binding)"/>
    <property type="match status" value="1"/>
</dbReference>
<evidence type="ECO:0000313" key="7">
    <source>
        <dbReference type="EMBL" id="GMA90640.1"/>
    </source>
</evidence>
<dbReference type="InterPro" id="IPR029061">
    <property type="entry name" value="THDP-binding"/>
</dbReference>
<evidence type="ECO:0000256" key="2">
    <source>
        <dbReference type="ARBA" id="ARBA00023002"/>
    </source>
</evidence>
<evidence type="ECO:0000256" key="4">
    <source>
        <dbReference type="RuleBase" id="RU365014"/>
    </source>
</evidence>
<keyword evidence="3 4" id="KW-0786">Thiamine pyrophosphate</keyword>
<dbReference type="PANTHER" id="PTHR43380">
    <property type="entry name" value="2-OXOISOVALERATE DEHYDROGENASE SUBUNIT ALPHA, MITOCHONDRIAL"/>
    <property type="match status" value="1"/>
</dbReference>
<sequence>MSYTEATVQLLSPQGTLVESDATAPYLPLITDLDESRLLDFHRQMVVVRRFDIEAGNLQRQGQLALWIPSLGQEAAQVGSGYAARTQDHIFPAYREHVVGRIRGLDLMKVIEMLRGLSHGGWVPAETGNFHLYTLVIGSQSLHATGYAMGIGLDGEPSGDPEVDEAALVYFGDGATSQGDVSEAFVFAASYQTPQLFFLQNNHWAISVPVERQSRTPLYLRAEGFGIPSVQIDGNDVLASYAVTRHGMDAARAGNGPRFVEALTYRMGAHTTSDDPSKYREDDETRFWAERDPITRYESYLRSLGVGDDFFQDVAAEAEDLASDVRRRTLELTDPPTAKVFEHVYTDAHPLVAEEARWFAAYEAGFEGWRSDRTDAADGEGHQRGPPRRDGRRREGAAHGRGHRHPRRRLPGDRGAQGRVR</sequence>